<protein>
    <submittedName>
        <fullName evidence="1">Uncharacterized protein</fullName>
    </submittedName>
</protein>
<name>A0A2D4L522_9SAUR</name>
<evidence type="ECO:0000313" key="1">
    <source>
        <dbReference type="EMBL" id="LAB15943.1"/>
    </source>
</evidence>
<reference evidence="1" key="2">
    <citation type="submission" date="2017-11" db="EMBL/GenBank/DDBJ databases">
        <title>Coralsnake Venomics: Analyses of Venom Gland Transcriptomes and Proteomes of Six Brazilian Taxa.</title>
        <authorList>
            <person name="Aird S.D."/>
            <person name="Jorge da Silva N."/>
            <person name="Qiu L."/>
            <person name="Villar-Briones A."/>
            <person name="Aparecida-Saddi V."/>
            <person name="Campos-Telles M.P."/>
            <person name="Grau M."/>
            <person name="Mikheyev A.S."/>
        </authorList>
    </citation>
    <scope>NUCLEOTIDE SEQUENCE</scope>
    <source>
        <tissue evidence="1">Venom_gland</tissue>
    </source>
</reference>
<dbReference type="EMBL" id="IACL01112073">
    <property type="protein sequence ID" value="LAB15943.1"/>
    <property type="molecule type" value="Transcribed_RNA"/>
</dbReference>
<sequence>MGLVYNKAFILKNCSLILRYCLSKMTIKTASHSYHNRIFIGKHITLPLQEEEKRKSMEIKMKMIIQIKSVGFKRNQNIKECSKSTFLQKNLVSALLRTADTIF</sequence>
<accession>A0A2D4L522</accession>
<proteinExistence type="predicted"/>
<reference evidence="1" key="1">
    <citation type="submission" date="2017-07" db="EMBL/GenBank/DDBJ databases">
        <authorList>
            <person name="Mikheyev A."/>
            <person name="Grau M."/>
        </authorList>
    </citation>
    <scope>NUCLEOTIDE SEQUENCE</scope>
    <source>
        <tissue evidence="1">Venom_gland</tissue>
    </source>
</reference>
<organism evidence="1">
    <name type="scientific">Micrurus paraensis</name>
    <dbReference type="NCBI Taxonomy" id="1970185"/>
    <lineage>
        <taxon>Eukaryota</taxon>
        <taxon>Metazoa</taxon>
        <taxon>Chordata</taxon>
        <taxon>Craniata</taxon>
        <taxon>Vertebrata</taxon>
        <taxon>Euteleostomi</taxon>
        <taxon>Lepidosauria</taxon>
        <taxon>Squamata</taxon>
        <taxon>Bifurcata</taxon>
        <taxon>Unidentata</taxon>
        <taxon>Episquamata</taxon>
        <taxon>Toxicofera</taxon>
        <taxon>Serpentes</taxon>
        <taxon>Colubroidea</taxon>
        <taxon>Elapidae</taxon>
        <taxon>Elapinae</taxon>
        <taxon>Micrurus</taxon>
    </lineage>
</organism>
<dbReference type="AlphaFoldDB" id="A0A2D4L522"/>